<dbReference type="EMBL" id="BGZK01002434">
    <property type="protein sequence ID" value="GBP93904.1"/>
    <property type="molecule type" value="Genomic_DNA"/>
</dbReference>
<dbReference type="Proteomes" id="UP000299102">
    <property type="component" value="Unassembled WGS sequence"/>
</dbReference>
<gene>
    <name evidence="1" type="ORF">EVAR_90904_1</name>
</gene>
<organism evidence="1 2">
    <name type="scientific">Eumeta variegata</name>
    <name type="common">Bagworm moth</name>
    <name type="synonym">Eumeta japonica</name>
    <dbReference type="NCBI Taxonomy" id="151549"/>
    <lineage>
        <taxon>Eukaryota</taxon>
        <taxon>Metazoa</taxon>
        <taxon>Ecdysozoa</taxon>
        <taxon>Arthropoda</taxon>
        <taxon>Hexapoda</taxon>
        <taxon>Insecta</taxon>
        <taxon>Pterygota</taxon>
        <taxon>Neoptera</taxon>
        <taxon>Endopterygota</taxon>
        <taxon>Lepidoptera</taxon>
        <taxon>Glossata</taxon>
        <taxon>Ditrysia</taxon>
        <taxon>Tineoidea</taxon>
        <taxon>Psychidae</taxon>
        <taxon>Oiketicinae</taxon>
        <taxon>Eumeta</taxon>
    </lineage>
</organism>
<evidence type="ECO:0000313" key="1">
    <source>
        <dbReference type="EMBL" id="GBP93904.1"/>
    </source>
</evidence>
<accession>A0A4C2A3V1</accession>
<sequence>MRPGNKFIVFTSRRSEASYDVIGGPTRHVKPSAPLHTPQRLRRSRPTFPTIAKPELTPNKLMLCIWWDWKGIIELIPSDEIFNSDIYLPPSADETRLLISKFFTIHVGFPLPEASRTMSYLAPPSFTGINGDFGCDDDFHFLQDSLLPPTLVHRTVTNIGSYGRKLVSHWILHLSKKQKQLMLIGACLLCKGGKSKAVSNIVPDDLKPIPEVRSRSISKKVVASFISNKEHVAIFPLQEHRTDG</sequence>
<name>A0A4C2A3V1_EUMVA</name>
<evidence type="ECO:0000313" key="2">
    <source>
        <dbReference type="Proteomes" id="UP000299102"/>
    </source>
</evidence>
<reference evidence="1 2" key="1">
    <citation type="journal article" date="2019" name="Commun. Biol.">
        <title>The bagworm genome reveals a unique fibroin gene that provides high tensile strength.</title>
        <authorList>
            <person name="Kono N."/>
            <person name="Nakamura H."/>
            <person name="Ohtoshi R."/>
            <person name="Tomita M."/>
            <person name="Numata K."/>
            <person name="Arakawa K."/>
        </authorList>
    </citation>
    <scope>NUCLEOTIDE SEQUENCE [LARGE SCALE GENOMIC DNA]</scope>
</reference>
<dbReference type="AlphaFoldDB" id="A0A4C2A3V1"/>
<dbReference type="InterPro" id="IPR001888">
    <property type="entry name" value="Transposase_1"/>
</dbReference>
<keyword evidence="2" id="KW-1185">Reference proteome</keyword>
<proteinExistence type="predicted"/>
<comment type="caution">
    <text evidence="1">The sequence shown here is derived from an EMBL/GenBank/DDBJ whole genome shotgun (WGS) entry which is preliminary data.</text>
</comment>
<protein>
    <submittedName>
        <fullName evidence="1">Uncharacterized protein</fullName>
    </submittedName>
</protein>
<dbReference type="Pfam" id="PF01359">
    <property type="entry name" value="Transposase_1"/>
    <property type="match status" value="1"/>
</dbReference>